<feature type="domain" description="PASTA" evidence="6">
    <location>
        <begin position="638"/>
        <end position="701"/>
    </location>
</feature>
<feature type="compositionally biased region" description="Basic residues" evidence="4">
    <location>
        <begin position="1"/>
        <end position="11"/>
    </location>
</feature>
<evidence type="ECO:0000256" key="5">
    <source>
        <dbReference type="SAM" id="Phobius"/>
    </source>
</evidence>
<dbReference type="CDD" id="cd06575">
    <property type="entry name" value="PASTA_Pbp2x-like_2"/>
    <property type="match status" value="1"/>
</dbReference>
<dbReference type="Pfam" id="PF03717">
    <property type="entry name" value="PBP_dimer"/>
    <property type="match status" value="1"/>
</dbReference>
<dbReference type="Gene3D" id="3.90.1310.10">
    <property type="entry name" value="Penicillin-binding protein 2a (Domain 2)"/>
    <property type="match status" value="1"/>
</dbReference>
<keyword evidence="8" id="KW-1185">Reference proteome</keyword>
<evidence type="ECO:0000313" key="7">
    <source>
        <dbReference type="EMBL" id="BAV91868.1"/>
    </source>
</evidence>
<gene>
    <name evidence="7" type="primary">ftsI</name>
    <name evidence="7" type="ORF">RSDT_0356</name>
</gene>
<dbReference type="InterPro" id="IPR012338">
    <property type="entry name" value="Beta-lactam/transpept-like"/>
</dbReference>
<evidence type="ECO:0000313" key="8">
    <source>
        <dbReference type="Proteomes" id="UP000242645"/>
    </source>
</evidence>
<proteinExistence type="predicted"/>
<feature type="region of interest" description="Disordered" evidence="4">
    <location>
        <begin position="592"/>
        <end position="611"/>
    </location>
</feature>
<evidence type="ECO:0000256" key="2">
    <source>
        <dbReference type="ARBA" id="ARBA00022645"/>
    </source>
</evidence>
<dbReference type="Proteomes" id="UP000242645">
    <property type="component" value="Chromosome"/>
</dbReference>
<dbReference type="SUPFAM" id="SSF54184">
    <property type="entry name" value="Penicillin-binding protein 2x (pbp-2x), c-terminal domain"/>
    <property type="match status" value="1"/>
</dbReference>
<dbReference type="Gene3D" id="3.40.710.10">
    <property type="entry name" value="DD-peptidase/beta-lactamase superfamily"/>
    <property type="match status" value="1"/>
</dbReference>
<name>A0A1J1DVH7_9BACT</name>
<dbReference type="EMBL" id="AP017368">
    <property type="protein sequence ID" value="BAV91868.1"/>
    <property type="molecule type" value="Genomic_DNA"/>
</dbReference>
<dbReference type="SUPFAM" id="SSF56519">
    <property type="entry name" value="Penicillin binding protein dimerisation domain"/>
    <property type="match status" value="1"/>
</dbReference>
<evidence type="ECO:0000256" key="4">
    <source>
        <dbReference type="SAM" id="MobiDB-lite"/>
    </source>
</evidence>
<dbReference type="InterPro" id="IPR036138">
    <property type="entry name" value="PBP_dimer_sf"/>
</dbReference>
<dbReference type="AlphaFoldDB" id="A0A1J1DVH7"/>
<keyword evidence="7" id="KW-0808">Transferase</keyword>
<keyword evidence="5" id="KW-0812">Transmembrane</keyword>
<sequence length="701" mass="78211">MLKFTSRKHSRVNAVRNRSKPAPGRCRLVRALRENLDWGRLRITAIAVMFCMLWAAIWGRAWYLQMINGPRLSERAHRQHMLSELVSGRRGAIYDRNGLVLARSVEARSVYAKPKEIEDFRVTANTLGPVLGMDPQKLYDDLSKTKRHFVWLKRKVDDYTAEAVRKAGLTGIGFSREYDRFYPFKHLAGQLLGFVGLDDKGLEGIERSMEARLGCIPTRQIVQRDAMGRRFYLHEAGQAEPHGQDLTLTLDVQMQFFAEQAVARAAQEYDARWSGALVVDVTTGDILAWAQFPFFNPNSYKEFRPLIYRNRLAADALEPGSTFKPFVMAAALQEHKITPGSLIDCENGKWEAKNFTIHDTSNHGVLPAAKVLRYSSNIGMAKIGNTLGVPTFYRYLHSLGFGERTRVPVSESRGILHIPRDWSEVDVMSTSFGQSISVTGLQMAQAYLTLLNRGVYKPLRLITDEKNLEEPHKRIFSDKTSREVMQMMRDVVQENDGTGKRARIDGVAMAGKTGTAQKADHRAGAYGNKRLASFVGFLPADNPRYLIFVMVDEPGHGQFGGVLAAPIFREIASRVLAYTGILSAANTVVQDKSQTGAAPDEQRRRGFKPSGQVMPGLVGKVNEVHREQDMQLPGHLAKVADRVPDVMGKSVRNAVELFARAGIMPELKGAGARVVRQSPQPGTAWPADAGKADYILWLSES</sequence>
<dbReference type="Pfam" id="PF00905">
    <property type="entry name" value="Transpeptidase"/>
    <property type="match status" value="1"/>
</dbReference>
<dbReference type="InterPro" id="IPR001460">
    <property type="entry name" value="PCN-bd_Tpept"/>
</dbReference>
<dbReference type="GO" id="GO:0016740">
    <property type="term" value="F:transferase activity"/>
    <property type="evidence" value="ECO:0007669"/>
    <property type="project" value="UniProtKB-KW"/>
</dbReference>
<dbReference type="KEGG" id="dtr:RSDT_0356"/>
<keyword evidence="2" id="KW-0378">Hydrolase</keyword>
<dbReference type="PANTHER" id="PTHR30627:SF1">
    <property type="entry name" value="PEPTIDOGLYCAN D,D-TRANSPEPTIDASE FTSI"/>
    <property type="match status" value="1"/>
</dbReference>
<dbReference type="PROSITE" id="PS51178">
    <property type="entry name" value="PASTA"/>
    <property type="match status" value="1"/>
</dbReference>
<reference evidence="7 8" key="1">
    <citation type="journal article" date="2017" name="ISME J.">
        <title>Genome of 'Ca. Desulfovibrio trichonymphae', an H2-oxidizing bacterium in a tripartite symbiotic system within a protist cell in the termite gut.</title>
        <authorList>
            <person name="Kuwahara H."/>
            <person name="Yuki M."/>
            <person name="Izawa K."/>
            <person name="Ohkuma M."/>
            <person name="Hongoh Y."/>
        </authorList>
    </citation>
    <scope>NUCLEOTIDE SEQUENCE [LARGE SCALE GENOMIC DNA]</scope>
    <source>
        <strain evidence="7 8">Rs-N31</strain>
    </source>
</reference>
<dbReference type="GO" id="GO:0008658">
    <property type="term" value="F:penicillin binding"/>
    <property type="evidence" value="ECO:0007669"/>
    <property type="project" value="InterPro"/>
</dbReference>
<comment type="subcellular location">
    <subcellularLocation>
        <location evidence="1">Membrane</location>
    </subcellularLocation>
</comment>
<keyword evidence="2" id="KW-0645">Protease</keyword>
<keyword evidence="3 5" id="KW-0472">Membrane</keyword>
<protein>
    <submittedName>
        <fullName evidence="7">Peptidoglycan glycosyltransferase FtsI</fullName>
    </submittedName>
</protein>
<keyword evidence="5" id="KW-1133">Transmembrane helix</keyword>
<dbReference type="GO" id="GO:0071555">
    <property type="term" value="P:cell wall organization"/>
    <property type="evidence" value="ECO:0007669"/>
    <property type="project" value="TreeGrafter"/>
</dbReference>
<feature type="region of interest" description="Disordered" evidence="4">
    <location>
        <begin position="1"/>
        <end position="21"/>
    </location>
</feature>
<dbReference type="PANTHER" id="PTHR30627">
    <property type="entry name" value="PEPTIDOGLYCAN D,D-TRANSPEPTIDASE"/>
    <property type="match status" value="1"/>
</dbReference>
<dbReference type="InterPro" id="IPR050515">
    <property type="entry name" value="Beta-lactam/transpept"/>
</dbReference>
<dbReference type="Pfam" id="PF03793">
    <property type="entry name" value="PASTA"/>
    <property type="match status" value="1"/>
</dbReference>
<dbReference type="GO" id="GO:0005886">
    <property type="term" value="C:plasma membrane"/>
    <property type="evidence" value="ECO:0007669"/>
    <property type="project" value="TreeGrafter"/>
</dbReference>
<organism evidence="7 8">
    <name type="scientific">Candidatus Desulfovibrio trichonymphae</name>
    <dbReference type="NCBI Taxonomy" id="1725232"/>
    <lineage>
        <taxon>Bacteria</taxon>
        <taxon>Pseudomonadati</taxon>
        <taxon>Thermodesulfobacteriota</taxon>
        <taxon>Desulfovibrionia</taxon>
        <taxon>Desulfovibrionales</taxon>
        <taxon>Desulfovibrionaceae</taxon>
        <taxon>Desulfovibrio</taxon>
    </lineage>
</organism>
<evidence type="ECO:0000256" key="3">
    <source>
        <dbReference type="ARBA" id="ARBA00023136"/>
    </source>
</evidence>
<evidence type="ECO:0000259" key="6">
    <source>
        <dbReference type="PROSITE" id="PS51178"/>
    </source>
</evidence>
<evidence type="ECO:0000256" key="1">
    <source>
        <dbReference type="ARBA" id="ARBA00004370"/>
    </source>
</evidence>
<dbReference type="InterPro" id="IPR005311">
    <property type="entry name" value="PBP_dimer"/>
</dbReference>
<dbReference type="Gene3D" id="1.10.150.770">
    <property type="match status" value="1"/>
</dbReference>
<dbReference type="GO" id="GO:0004180">
    <property type="term" value="F:carboxypeptidase activity"/>
    <property type="evidence" value="ECO:0007669"/>
    <property type="project" value="UniProtKB-KW"/>
</dbReference>
<dbReference type="InterPro" id="IPR005543">
    <property type="entry name" value="PASTA_dom"/>
</dbReference>
<dbReference type="OrthoDB" id="9789078at2"/>
<dbReference type="SUPFAM" id="SSF56601">
    <property type="entry name" value="beta-lactamase/transpeptidase-like"/>
    <property type="match status" value="1"/>
</dbReference>
<keyword evidence="2" id="KW-0121">Carboxypeptidase</keyword>
<feature type="transmembrane region" description="Helical" evidence="5">
    <location>
        <begin position="43"/>
        <end position="63"/>
    </location>
</feature>
<dbReference type="Gene3D" id="3.30.450.330">
    <property type="match status" value="1"/>
</dbReference>
<accession>A0A1J1DVH7</accession>